<gene>
    <name evidence="2" type="ORF">HLV38_04525</name>
</gene>
<accession>A0A6M8J6C0</accession>
<organism evidence="2 3">
    <name type="scientific">Berryella wangjianweii</name>
    <dbReference type="NCBI Taxonomy" id="2734634"/>
    <lineage>
        <taxon>Bacteria</taxon>
        <taxon>Bacillati</taxon>
        <taxon>Actinomycetota</taxon>
        <taxon>Coriobacteriia</taxon>
        <taxon>Eggerthellales</taxon>
        <taxon>Eggerthellaceae</taxon>
        <taxon>Berryella</taxon>
    </lineage>
</organism>
<dbReference type="RefSeq" id="WP_173164609.1">
    <property type="nucleotide sequence ID" value="NZ_CP053716.1"/>
</dbReference>
<evidence type="ECO:0000313" key="2">
    <source>
        <dbReference type="EMBL" id="QKF07466.1"/>
    </source>
</evidence>
<dbReference type="Proteomes" id="UP000503297">
    <property type="component" value="Chromosome"/>
</dbReference>
<evidence type="ECO:0000313" key="3">
    <source>
        <dbReference type="Proteomes" id="UP000503297"/>
    </source>
</evidence>
<proteinExistence type="predicted"/>
<evidence type="ECO:0000256" key="1">
    <source>
        <dbReference type="SAM" id="Phobius"/>
    </source>
</evidence>
<dbReference type="KEGG" id="bwa:HLV38_04525"/>
<feature type="transmembrane region" description="Helical" evidence="1">
    <location>
        <begin position="6"/>
        <end position="28"/>
    </location>
</feature>
<keyword evidence="1" id="KW-1133">Transmembrane helix</keyword>
<keyword evidence="1" id="KW-0472">Membrane</keyword>
<keyword evidence="3" id="KW-1185">Reference proteome</keyword>
<keyword evidence="1" id="KW-0812">Transmembrane</keyword>
<dbReference type="EMBL" id="CP053716">
    <property type="protein sequence ID" value="QKF07466.1"/>
    <property type="molecule type" value="Genomic_DNA"/>
</dbReference>
<dbReference type="AlphaFoldDB" id="A0A6M8J6C0"/>
<name>A0A6M8J6C0_9ACTN</name>
<reference evidence="3" key="1">
    <citation type="submission" date="2020-05" db="EMBL/GenBank/DDBJ databases">
        <title>Novel species in genus Nocardioides.</title>
        <authorList>
            <person name="Zhang G."/>
        </authorList>
    </citation>
    <scope>NUCLEOTIDE SEQUENCE [LARGE SCALE GENOMIC DNA]</scope>
    <source>
        <strain evidence="3">zg-1050</strain>
    </source>
</reference>
<sequence length="57" mass="6337">MSIEVLAIIATTYLLPIIVGFACLYLVVRKAIVDGLRSYDRKRGATHDDPHDNPPMP</sequence>
<protein>
    <submittedName>
        <fullName evidence="2">Uncharacterized protein</fullName>
    </submittedName>
</protein>